<reference evidence="2 3" key="1">
    <citation type="submission" date="2018-10" db="EMBL/GenBank/DDBJ databases">
        <title>Genomic Encyclopedia of Archaeal and Bacterial Type Strains, Phase II (KMG-II): from individual species to whole genera.</title>
        <authorList>
            <person name="Goeker M."/>
        </authorList>
    </citation>
    <scope>NUCLEOTIDE SEQUENCE [LARGE SCALE GENOMIC DNA]</scope>
    <source>
        <strain evidence="2 3">DSM 14219</strain>
    </source>
</reference>
<dbReference type="InterPro" id="IPR029069">
    <property type="entry name" value="HotDog_dom_sf"/>
</dbReference>
<dbReference type="Pfam" id="PF01643">
    <property type="entry name" value="Acyl-ACP_TE"/>
    <property type="match status" value="1"/>
</dbReference>
<dbReference type="SUPFAM" id="SSF54637">
    <property type="entry name" value="Thioesterase/thiol ester dehydrase-isomerase"/>
    <property type="match status" value="1"/>
</dbReference>
<organism evidence="2 3">
    <name type="scientific">Chryseobacterium defluvii</name>
    <dbReference type="NCBI Taxonomy" id="160396"/>
    <lineage>
        <taxon>Bacteria</taxon>
        <taxon>Pseudomonadati</taxon>
        <taxon>Bacteroidota</taxon>
        <taxon>Flavobacteriia</taxon>
        <taxon>Flavobacteriales</taxon>
        <taxon>Weeksellaceae</taxon>
        <taxon>Chryseobacterium group</taxon>
        <taxon>Chryseobacterium</taxon>
    </lineage>
</organism>
<comment type="caution">
    <text evidence="2">The sequence shown here is derived from an EMBL/GenBank/DDBJ whole genome shotgun (WGS) entry which is preliminary data.</text>
</comment>
<protein>
    <submittedName>
        <fullName evidence="2">Acyl-CoA thioester hydrolase</fullName>
    </submittedName>
</protein>
<keyword evidence="2" id="KW-0378">Hydrolase</keyword>
<dbReference type="Gene3D" id="3.10.129.10">
    <property type="entry name" value="Hotdog Thioesterase"/>
    <property type="match status" value="1"/>
</dbReference>
<dbReference type="Proteomes" id="UP000272428">
    <property type="component" value="Unassembled WGS sequence"/>
</dbReference>
<dbReference type="GO" id="GO:0006633">
    <property type="term" value="P:fatty acid biosynthetic process"/>
    <property type="evidence" value="ECO:0007669"/>
    <property type="project" value="InterPro"/>
</dbReference>
<sequence>MEPPQLGRFFYVLFLSKYLKKMSNLIFEKQIQVTEHHIDGNNHVNNVQYVQWVEEIAGEHWDFVKHKTEFSEFAWMLLDHHIQYKKQVYLNDIITIKTYPKAPEGIKQPRKVEFYCHDLLVVDSSTLWVLVDIKTQKIKRLERDWLDRL</sequence>
<gene>
    <name evidence="2" type="ORF">BCF58_0459</name>
</gene>
<keyword evidence="3" id="KW-1185">Reference proteome</keyword>
<dbReference type="EMBL" id="RBXB01000001">
    <property type="protein sequence ID" value="RKT01242.1"/>
    <property type="molecule type" value="Genomic_DNA"/>
</dbReference>
<dbReference type="AlphaFoldDB" id="A0A495SNZ9"/>
<accession>A0A495SNZ9</accession>
<evidence type="ECO:0000313" key="2">
    <source>
        <dbReference type="EMBL" id="RKT01242.1"/>
    </source>
</evidence>
<proteinExistence type="predicted"/>
<dbReference type="InterPro" id="IPR002864">
    <property type="entry name" value="Acyl-ACP_thioesterase_NHD"/>
</dbReference>
<feature type="domain" description="Acyl-ACP thioesterase N-terminal hotdog" evidence="1">
    <location>
        <begin position="26"/>
        <end position="147"/>
    </location>
</feature>
<name>A0A495SNZ9_9FLAO</name>
<dbReference type="GO" id="GO:0016790">
    <property type="term" value="F:thiolester hydrolase activity"/>
    <property type="evidence" value="ECO:0007669"/>
    <property type="project" value="InterPro"/>
</dbReference>
<evidence type="ECO:0000259" key="1">
    <source>
        <dbReference type="Pfam" id="PF01643"/>
    </source>
</evidence>
<evidence type="ECO:0000313" key="3">
    <source>
        <dbReference type="Proteomes" id="UP000272428"/>
    </source>
</evidence>
<dbReference type="CDD" id="cd00586">
    <property type="entry name" value="4HBT"/>
    <property type="match status" value="1"/>
</dbReference>